<sequence>MIVPDILPSQSGRTVLVRPREEDDSAVAALRSHPETRRYLPFLPEHVFVKDARAQRLARAADATRIPFNIHLSNSDSDSTTFVGTVGISHINSEFKSCEIGILVRPECVRGGLATDALHTVLVYAFEKREEKFHRVAFVTAVDNVGMRGWLDKAGATLEGIQRESRSDGMGGYMSMCVYSILEDEWENAVKLRLEERISWALALKA</sequence>
<name>A0AAD7EZ98_9AGAR</name>
<evidence type="ECO:0000259" key="1">
    <source>
        <dbReference type="PROSITE" id="PS51186"/>
    </source>
</evidence>
<dbReference type="PANTHER" id="PTHR43610">
    <property type="entry name" value="BLL6696 PROTEIN"/>
    <property type="match status" value="1"/>
</dbReference>
<feature type="domain" description="N-acetyltransferase" evidence="1">
    <location>
        <begin position="15"/>
        <end position="179"/>
    </location>
</feature>
<dbReference type="InterPro" id="IPR000182">
    <property type="entry name" value="GNAT_dom"/>
</dbReference>
<organism evidence="2 3">
    <name type="scientific">Mycena albidolilacea</name>
    <dbReference type="NCBI Taxonomy" id="1033008"/>
    <lineage>
        <taxon>Eukaryota</taxon>
        <taxon>Fungi</taxon>
        <taxon>Dikarya</taxon>
        <taxon>Basidiomycota</taxon>
        <taxon>Agaricomycotina</taxon>
        <taxon>Agaricomycetes</taxon>
        <taxon>Agaricomycetidae</taxon>
        <taxon>Agaricales</taxon>
        <taxon>Marasmiineae</taxon>
        <taxon>Mycenaceae</taxon>
        <taxon>Mycena</taxon>
    </lineage>
</organism>
<evidence type="ECO:0000313" key="3">
    <source>
        <dbReference type="Proteomes" id="UP001218218"/>
    </source>
</evidence>
<dbReference type="Proteomes" id="UP001218218">
    <property type="component" value="Unassembled WGS sequence"/>
</dbReference>
<proteinExistence type="predicted"/>
<dbReference type="GO" id="GO:0016747">
    <property type="term" value="F:acyltransferase activity, transferring groups other than amino-acyl groups"/>
    <property type="evidence" value="ECO:0007669"/>
    <property type="project" value="InterPro"/>
</dbReference>
<protein>
    <submittedName>
        <fullName evidence="2">Acyl-CoA N-acyltransferase</fullName>
    </submittedName>
</protein>
<dbReference type="Gene3D" id="3.40.630.30">
    <property type="match status" value="1"/>
</dbReference>
<dbReference type="AlphaFoldDB" id="A0AAD7EZ98"/>
<gene>
    <name evidence="2" type="ORF">DFH08DRAFT_846442</name>
</gene>
<dbReference type="SUPFAM" id="SSF55729">
    <property type="entry name" value="Acyl-CoA N-acyltransferases (Nat)"/>
    <property type="match status" value="1"/>
</dbReference>
<dbReference type="InterPro" id="IPR016181">
    <property type="entry name" value="Acyl_CoA_acyltransferase"/>
</dbReference>
<dbReference type="PANTHER" id="PTHR43610:SF1">
    <property type="entry name" value="N-ACETYLTRANSFERASE DOMAIN-CONTAINING PROTEIN"/>
    <property type="match status" value="1"/>
</dbReference>
<evidence type="ECO:0000313" key="2">
    <source>
        <dbReference type="EMBL" id="KAJ7359579.1"/>
    </source>
</evidence>
<reference evidence="2" key="1">
    <citation type="submission" date="2023-03" db="EMBL/GenBank/DDBJ databases">
        <title>Massive genome expansion in bonnet fungi (Mycena s.s.) driven by repeated elements and novel gene families across ecological guilds.</title>
        <authorList>
            <consortium name="Lawrence Berkeley National Laboratory"/>
            <person name="Harder C.B."/>
            <person name="Miyauchi S."/>
            <person name="Viragh M."/>
            <person name="Kuo A."/>
            <person name="Thoen E."/>
            <person name="Andreopoulos B."/>
            <person name="Lu D."/>
            <person name="Skrede I."/>
            <person name="Drula E."/>
            <person name="Henrissat B."/>
            <person name="Morin E."/>
            <person name="Kohler A."/>
            <person name="Barry K."/>
            <person name="LaButti K."/>
            <person name="Morin E."/>
            <person name="Salamov A."/>
            <person name="Lipzen A."/>
            <person name="Mereny Z."/>
            <person name="Hegedus B."/>
            <person name="Baldrian P."/>
            <person name="Stursova M."/>
            <person name="Weitz H."/>
            <person name="Taylor A."/>
            <person name="Grigoriev I.V."/>
            <person name="Nagy L.G."/>
            <person name="Martin F."/>
            <person name="Kauserud H."/>
        </authorList>
    </citation>
    <scope>NUCLEOTIDE SEQUENCE</scope>
    <source>
        <strain evidence="2">CBHHK002</strain>
    </source>
</reference>
<dbReference type="Pfam" id="PF13302">
    <property type="entry name" value="Acetyltransf_3"/>
    <property type="match status" value="1"/>
</dbReference>
<dbReference type="PROSITE" id="PS51186">
    <property type="entry name" value="GNAT"/>
    <property type="match status" value="1"/>
</dbReference>
<keyword evidence="3" id="KW-1185">Reference proteome</keyword>
<dbReference type="EMBL" id="JARIHO010000006">
    <property type="protein sequence ID" value="KAJ7359579.1"/>
    <property type="molecule type" value="Genomic_DNA"/>
</dbReference>
<accession>A0AAD7EZ98</accession>
<comment type="caution">
    <text evidence="2">The sequence shown here is derived from an EMBL/GenBank/DDBJ whole genome shotgun (WGS) entry which is preliminary data.</text>
</comment>